<gene>
    <name evidence="1" type="ORF">PILCRDRAFT_88854</name>
</gene>
<proteinExistence type="predicted"/>
<dbReference type="EMBL" id="KN832996">
    <property type="protein sequence ID" value="KIM82078.1"/>
    <property type="molecule type" value="Genomic_DNA"/>
</dbReference>
<keyword evidence="2" id="KW-1185">Reference proteome</keyword>
<organism evidence="1 2">
    <name type="scientific">Piloderma croceum (strain F 1598)</name>
    <dbReference type="NCBI Taxonomy" id="765440"/>
    <lineage>
        <taxon>Eukaryota</taxon>
        <taxon>Fungi</taxon>
        <taxon>Dikarya</taxon>
        <taxon>Basidiomycota</taxon>
        <taxon>Agaricomycotina</taxon>
        <taxon>Agaricomycetes</taxon>
        <taxon>Agaricomycetidae</taxon>
        <taxon>Atheliales</taxon>
        <taxon>Atheliaceae</taxon>
        <taxon>Piloderma</taxon>
    </lineage>
</organism>
<dbReference type="OrthoDB" id="2987445at2759"/>
<dbReference type="Proteomes" id="UP000054166">
    <property type="component" value="Unassembled WGS sequence"/>
</dbReference>
<protein>
    <submittedName>
        <fullName evidence="1">Uncharacterized protein</fullName>
    </submittedName>
</protein>
<reference evidence="2" key="2">
    <citation type="submission" date="2015-01" db="EMBL/GenBank/DDBJ databases">
        <title>Evolutionary Origins and Diversification of the Mycorrhizal Mutualists.</title>
        <authorList>
            <consortium name="DOE Joint Genome Institute"/>
            <consortium name="Mycorrhizal Genomics Consortium"/>
            <person name="Kohler A."/>
            <person name="Kuo A."/>
            <person name="Nagy L.G."/>
            <person name="Floudas D."/>
            <person name="Copeland A."/>
            <person name="Barry K.W."/>
            <person name="Cichocki N."/>
            <person name="Veneault-Fourrey C."/>
            <person name="LaButti K."/>
            <person name="Lindquist E.A."/>
            <person name="Lipzen A."/>
            <person name="Lundell T."/>
            <person name="Morin E."/>
            <person name="Murat C."/>
            <person name="Riley R."/>
            <person name="Ohm R."/>
            <person name="Sun H."/>
            <person name="Tunlid A."/>
            <person name="Henrissat B."/>
            <person name="Grigoriev I.V."/>
            <person name="Hibbett D.S."/>
            <person name="Martin F."/>
        </authorList>
    </citation>
    <scope>NUCLEOTIDE SEQUENCE [LARGE SCALE GENOMIC DNA]</scope>
    <source>
        <strain evidence="2">F 1598</strain>
    </source>
</reference>
<accession>A0A0C3B745</accession>
<evidence type="ECO:0000313" key="1">
    <source>
        <dbReference type="EMBL" id="KIM82078.1"/>
    </source>
</evidence>
<evidence type="ECO:0000313" key="2">
    <source>
        <dbReference type="Proteomes" id="UP000054166"/>
    </source>
</evidence>
<name>A0A0C3B745_PILCF</name>
<sequence>MTTTQKYTESERDMTPKWLSAKPTISHEGMVYETSLWQAHLDQPQIQAPLLMNMPPLHRLELPSSPSTHLQKTQPLHPSPLSIRHQPLFTMGHNCVVSELKEEIQRRRAMGILKDIDPHTLELWKQKVRQAVATSN</sequence>
<dbReference type="AlphaFoldDB" id="A0A0C3B745"/>
<reference evidence="1 2" key="1">
    <citation type="submission" date="2014-04" db="EMBL/GenBank/DDBJ databases">
        <authorList>
            <consortium name="DOE Joint Genome Institute"/>
            <person name="Kuo A."/>
            <person name="Tarkka M."/>
            <person name="Buscot F."/>
            <person name="Kohler A."/>
            <person name="Nagy L.G."/>
            <person name="Floudas D."/>
            <person name="Copeland A."/>
            <person name="Barry K.W."/>
            <person name="Cichocki N."/>
            <person name="Veneault-Fourrey C."/>
            <person name="LaButti K."/>
            <person name="Lindquist E.A."/>
            <person name="Lipzen A."/>
            <person name="Lundell T."/>
            <person name="Morin E."/>
            <person name="Murat C."/>
            <person name="Sun H."/>
            <person name="Tunlid A."/>
            <person name="Henrissat B."/>
            <person name="Grigoriev I.V."/>
            <person name="Hibbett D.S."/>
            <person name="Martin F."/>
            <person name="Nordberg H.P."/>
            <person name="Cantor M.N."/>
            <person name="Hua S.X."/>
        </authorList>
    </citation>
    <scope>NUCLEOTIDE SEQUENCE [LARGE SCALE GENOMIC DNA]</scope>
    <source>
        <strain evidence="1 2">F 1598</strain>
    </source>
</reference>
<dbReference type="HOGENOM" id="CLU_1876196_0_0_1"/>
<dbReference type="InParanoid" id="A0A0C3B745"/>